<dbReference type="SUPFAM" id="SSF56524">
    <property type="entry name" value="Oxidoreductase molybdopterin-binding domain"/>
    <property type="match status" value="1"/>
</dbReference>
<comment type="caution">
    <text evidence="1">The sequence shown here is derived from an EMBL/GenBank/DDBJ whole genome shotgun (WGS) entry which is preliminary data.</text>
</comment>
<dbReference type="InterPro" id="IPR036374">
    <property type="entry name" value="OxRdtase_Mopterin-bd_sf"/>
</dbReference>
<dbReference type="Gene3D" id="3.90.420.10">
    <property type="entry name" value="Oxidoreductase, molybdopterin-binding domain"/>
    <property type="match status" value="1"/>
</dbReference>
<protein>
    <recommendedName>
        <fullName evidence="3">Oxidoreductase molybdopterin-binding domain-containing protein</fullName>
    </recommendedName>
</protein>
<dbReference type="EMBL" id="JAQAGZ010000008">
    <property type="protein sequence ID" value="MCZ8513458.1"/>
    <property type="molecule type" value="Genomic_DNA"/>
</dbReference>
<accession>A0ABT4Q9A6</accession>
<gene>
    <name evidence="1" type="ORF">O9H85_13660</name>
</gene>
<keyword evidence="2" id="KW-1185">Reference proteome</keyword>
<reference evidence="1 2" key="1">
    <citation type="submission" date="2022-12" db="EMBL/GenBank/DDBJ databases">
        <title>Draft genome sequence of Paenibacillus sp. dW9.</title>
        <authorList>
            <person name="Choi E.-W."/>
            <person name="Kim D.-U."/>
        </authorList>
    </citation>
    <scope>NUCLEOTIDE SEQUENCE [LARGE SCALE GENOMIC DNA]</scope>
    <source>
        <strain evidence="2">dW9</strain>
    </source>
</reference>
<organism evidence="1 2">
    <name type="scientific">Paenibacillus gyeongsangnamensis</name>
    <dbReference type="NCBI Taxonomy" id="3388067"/>
    <lineage>
        <taxon>Bacteria</taxon>
        <taxon>Bacillati</taxon>
        <taxon>Bacillota</taxon>
        <taxon>Bacilli</taxon>
        <taxon>Bacillales</taxon>
        <taxon>Paenibacillaceae</taxon>
        <taxon>Paenibacillus</taxon>
    </lineage>
</organism>
<dbReference type="RefSeq" id="WP_269881982.1">
    <property type="nucleotide sequence ID" value="NZ_JAQAGZ010000008.1"/>
</dbReference>
<evidence type="ECO:0000313" key="1">
    <source>
        <dbReference type="EMBL" id="MCZ8513458.1"/>
    </source>
</evidence>
<dbReference type="Proteomes" id="UP001527882">
    <property type="component" value="Unassembled WGS sequence"/>
</dbReference>
<evidence type="ECO:0000313" key="2">
    <source>
        <dbReference type="Proteomes" id="UP001527882"/>
    </source>
</evidence>
<name>A0ABT4Q9A6_9BACL</name>
<sequence>MEIHVYDEMNGSGKFSVEELSALAPVHLSAGERVEGVAGRAFDWLSWYGAWRQQRKGSDGPVPTHLRVVAADEFQATIPWTELDQALFLYAQEDGTPLKKGYPIRLYVPDGNSACLNVKSVVAIHLLYNEEASESEFGFKNKVSPDELREFRGRF</sequence>
<proteinExistence type="predicted"/>
<evidence type="ECO:0008006" key="3">
    <source>
        <dbReference type="Google" id="ProtNLM"/>
    </source>
</evidence>